<proteinExistence type="predicted"/>
<keyword evidence="2" id="KW-1185">Reference proteome</keyword>
<dbReference type="Proteomes" id="UP001589789">
    <property type="component" value="Unassembled WGS sequence"/>
</dbReference>
<gene>
    <name evidence="1" type="ORF">ACFFIC_07340</name>
</gene>
<accession>A0ABV6IP26</accession>
<name>A0ABV6IP26_9PROT</name>
<organism evidence="1 2">
    <name type="scientific">Muricoccus vinaceus</name>
    <dbReference type="NCBI Taxonomy" id="424704"/>
    <lineage>
        <taxon>Bacteria</taxon>
        <taxon>Pseudomonadati</taxon>
        <taxon>Pseudomonadota</taxon>
        <taxon>Alphaproteobacteria</taxon>
        <taxon>Acetobacterales</taxon>
        <taxon>Roseomonadaceae</taxon>
        <taxon>Muricoccus</taxon>
    </lineage>
</organism>
<dbReference type="SUPFAM" id="SSF47240">
    <property type="entry name" value="Ferritin-like"/>
    <property type="match status" value="1"/>
</dbReference>
<sequence length="188" mass="19368">MIAPVPHGAALASPGLPSALPGGEDGYSEGDARGAFLKGLRTAHACGIDLAGSAGAWARRAQADSLADAFRLIQEEAEEALHRVEYILSGLRRGARGGASWIGRALPPPAEDGPARAGDDAALAAAATRVLGRMAQETRWLEQLAHDLAEFQAARLLRMSADEQAAGAKRLADLMAGAGPARPRPPGP</sequence>
<dbReference type="RefSeq" id="WP_377049516.1">
    <property type="nucleotide sequence ID" value="NZ_JBHLVZ010000005.1"/>
</dbReference>
<dbReference type="EMBL" id="JBHLVZ010000005">
    <property type="protein sequence ID" value="MFC0385368.1"/>
    <property type="molecule type" value="Genomic_DNA"/>
</dbReference>
<protein>
    <submittedName>
        <fullName evidence="1">Uncharacterized protein</fullName>
    </submittedName>
</protein>
<reference evidence="1 2" key="1">
    <citation type="submission" date="2024-09" db="EMBL/GenBank/DDBJ databases">
        <authorList>
            <person name="Sun Q."/>
            <person name="Mori K."/>
        </authorList>
    </citation>
    <scope>NUCLEOTIDE SEQUENCE [LARGE SCALE GENOMIC DNA]</scope>
    <source>
        <strain evidence="1 2">CCM 7468</strain>
    </source>
</reference>
<evidence type="ECO:0000313" key="2">
    <source>
        <dbReference type="Proteomes" id="UP001589789"/>
    </source>
</evidence>
<comment type="caution">
    <text evidence="1">The sequence shown here is derived from an EMBL/GenBank/DDBJ whole genome shotgun (WGS) entry which is preliminary data.</text>
</comment>
<dbReference type="InterPro" id="IPR009078">
    <property type="entry name" value="Ferritin-like_SF"/>
</dbReference>
<evidence type="ECO:0000313" key="1">
    <source>
        <dbReference type="EMBL" id="MFC0385368.1"/>
    </source>
</evidence>